<feature type="compositionally biased region" description="Low complexity" evidence="1">
    <location>
        <begin position="154"/>
        <end position="164"/>
    </location>
</feature>
<dbReference type="EMBL" id="CAUYUE010000010">
    <property type="protein sequence ID" value="CAK0784510.1"/>
    <property type="molecule type" value="Genomic_DNA"/>
</dbReference>
<feature type="compositionally biased region" description="Low complexity" evidence="1">
    <location>
        <begin position="12"/>
        <end position="22"/>
    </location>
</feature>
<feature type="compositionally biased region" description="Acidic residues" evidence="1">
    <location>
        <begin position="43"/>
        <end position="58"/>
    </location>
</feature>
<organism evidence="2 3">
    <name type="scientific">Coccomyxa viridis</name>
    <dbReference type="NCBI Taxonomy" id="1274662"/>
    <lineage>
        <taxon>Eukaryota</taxon>
        <taxon>Viridiplantae</taxon>
        <taxon>Chlorophyta</taxon>
        <taxon>core chlorophytes</taxon>
        <taxon>Trebouxiophyceae</taxon>
        <taxon>Trebouxiophyceae incertae sedis</taxon>
        <taxon>Coccomyxaceae</taxon>
        <taxon>Coccomyxa</taxon>
    </lineage>
</organism>
<comment type="caution">
    <text evidence="2">The sequence shown here is derived from an EMBL/GenBank/DDBJ whole genome shotgun (WGS) entry which is preliminary data.</text>
</comment>
<name>A0AAV1IDH4_9CHLO</name>
<reference evidence="2 3" key="1">
    <citation type="submission" date="2023-10" db="EMBL/GenBank/DDBJ databases">
        <authorList>
            <person name="Maclean D."/>
            <person name="Macfadyen A."/>
        </authorList>
    </citation>
    <scope>NUCLEOTIDE SEQUENCE [LARGE SCALE GENOMIC DNA]</scope>
</reference>
<evidence type="ECO:0000256" key="1">
    <source>
        <dbReference type="SAM" id="MobiDB-lite"/>
    </source>
</evidence>
<sequence length="203" mass="22844">MYKRQDWLHLHGQQAAGSSSDDSGSEATDGPGDNIPSHRLEDLSEEDFDEEGAASDDSDVQRMREKLAEQKRNWLAECPKERHQKGPPLTCILCKGVLILNAEGLRMHLKSKRHMKQQKTLEDPEQDTIVYAEDLQEDSSDAETHQERAERIARLAAAEQAAKQSTTGKKRHRQRYKPAHGNKRKGKKPGKRQRVASVTANGS</sequence>
<evidence type="ECO:0000313" key="2">
    <source>
        <dbReference type="EMBL" id="CAK0784510.1"/>
    </source>
</evidence>
<dbReference type="PANTHER" id="PTHR36332">
    <property type="entry name" value="STRESS RESPONSE PROTEIN"/>
    <property type="match status" value="1"/>
</dbReference>
<feature type="region of interest" description="Disordered" evidence="1">
    <location>
        <begin position="1"/>
        <end position="66"/>
    </location>
</feature>
<feature type="compositionally biased region" description="Basic residues" evidence="1">
    <location>
        <begin position="168"/>
        <end position="194"/>
    </location>
</feature>
<keyword evidence="3" id="KW-1185">Reference proteome</keyword>
<accession>A0AAV1IDH4</accession>
<dbReference type="PANTHER" id="PTHR36332:SF1">
    <property type="entry name" value="STRESS RESPONSE PROTEIN"/>
    <property type="match status" value="1"/>
</dbReference>
<evidence type="ECO:0000313" key="3">
    <source>
        <dbReference type="Proteomes" id="UP001314263"/>
    </source>
</evidence>
<dbReference type="AlphaFoldDB" id="A0AAV1IDH4"/>
<protein>
    <submittedName>
        <fullName evidence="2">Uncharacterized protein</fullName>
    </submittedName>
</protein>
<dbReference type="Proteomes" id="UP001314263">
    <property type="component" value="Unassembled WGS sequence"/>
</dbReference>
<gene>
    <name evidence="2" type="ORF">CVIRNUC_007714</name>
</gene>
<feature type="region of interest" description="Disordered" evidence="1">
    <location>
        <begin position="154"/>
        <end position="203"/>
    </location>
</feature>
<proteinExistence type="predicted"/>